<sequence length="59" mass="6545">MIPNVPDQQLAVQNPSTAMQQMNNFLQDSSLPLEDRMVMLSRACGEVFRFIESCGGELG</sequence>
<dbReference type="Proteomes" id="UP000031465">
    <property type="component" value="Unassembled WGS sequence"/>
</dbReference>
<proteinExistence type="predicted"/>
<gene>
    <name evidence="1" type="ORF">DB44_BS00010</name>
</gene>
<organism evidence="1 2">
    <name type="scientific">Candidatus Protochlamydia amoebophila</name>
    <dbReference type="NCBI Taxonomy" id="362787"/>
    <lineage>
        <taxon>Bacteria</taxon>
        <taxon>Pseudomonadati</taxon>
        <taxon>Chlamydiota</taxon>
        <taxon>Chlamydiia</taxon>
        <taxon>Parachlamydiales</taxon>
        <taxon>Parachlamydiaceae</taxon>
        <taxon>Candidatus Protochlamydia</taxon>
    </lineage>
</organism>
<feature type="non-terminal residue" evidence="1">
    <location>
        <position position="59"/>
    </location>
</feature>
<name>A0A0C1JP58_9BACT</name>
<protein>
    <submittedName>
        <fullName evidence="1">Uncharacterized protein</fullName>
    </submittedName>
</protein>
<evidence type="ECO:0000313" key="2">
    <source>
        <dbReference type="Proteomes" id="UP000031465"/>
    </source>
</evidence>
<accession>A0A0C1JP58</accession>
<reference evidence="1 2" key="1">
    <citation type="journal article" date="2014" name="Mol. Biol. Evol.">
        <title>Massive expansion of Ubiquitination-related gene families within the Chlamydiae.</title>
        <authorList>
            <person name="Domman D."/>
            <person name="Collingro A."/>
            <person name="Lagkouvardos I."/>
            <person name="Gehre L."/>
            <person name="Weinmaier T."/>
            <person name="Rattei T."/>
            <person name="Subtil A."/>
            <person name="Horn M."/>
        </authorList>
    </citation>
    <scope>NUCLEOTIDE SEQUENCE [LARGE SCALE GENOMIC DNA]</scope>
    <source>
        <strain evidence="1 2">EI2</strain>
    </source>
</reference>
<dbReference type="AlphaFoldDB" id="A0A0C1JP58"/>
<evidence type="ECO:0000313" key="1">
    <source>
        <dbReference type="EMBL" id="KIC73005.1"/>
    </source>
</evidence>
<comment type="caution">
    <text evidence="1">The sequence shown here is derived from an EMBL/GenBank/DDBJ whole genome shotgun (WGS) entry which is preliminary data.</text>
</comment>
<dbReference type="EMBL" id="JSAN01000041">
    <property type="protein sequence ID" value="KIC73005.1"/>
    <property type="molecule type" value="Genomic_DNA"/>
</dbReference>